<gene>
    <name evidence="2" type="ORF">W97_06791</name>
</gene>
<dbReference type="InterPro" id="IPR019956">
    <property type="entry name" value="Ubiquitin_dom"/>
</dbReference>
<dbReference type="SMART" id="SM00213">
    <property type="entry name" value="UBQ"/>
    <property type="match status" value="1"/>
</dbReference>
<sequence length="844" mass="94921">MRPHLGGRLREFEVEPSDTIECIAAKIQEEDGIPLDQQRLIFDGKQLDESRTLDSYNIHHKHTLHLVVRHPPAPEAAPAPAPALTLTSNVPRESSFQTVVTSSELYRQSGVYRLSSSGKAADVRHLTRTSTVPEWIHDLVLDLQEDGDSEASGTIASLCETYFIILSVLASFDLLESRQFCTSFFSILVERSDGTVAEIVKIHRAVLVMLNEALEVAITVTREGMADPKSAHEALTDCVGPAFQKFLDLLDYPQLGTDALVINTTSEMLNLCRMVACILDLGLVCYVGSHGARFDKEHFQRNMDPLRFDLENNFSFDCGLRDLACLNSFLDAKSVWVFRAGVNLPPNLPQDKNQKKLSILITIDALADIWGPVWAEVADQGIVGEGLTRIKKYHVSKGVIRRVREGPESTIPGAVKCHWYSWTQDYRRRFSTLLTKTKDLSMALHDKLLIGGDIRVNPGCTYTLQEYETDYGDLISNLGSKPSTWKLDSAAVTVQIGAPKVIAFQIQGSVKKVPETTVKQFIWEKWSFEPERANPGMLNNYFGVMISNCTGNAMRIPMKQIFLMKPIQELLERQIPKWASTQWGTAFQRALQTTSKDAIFQFWNKHTAERPLIGQLVRSVLDVLDSTSRTEIGFRAAFVHQNRELGVDLEIDNNEWAGLLKDSYLMATYVVVDEVCLEYRRPDHTTSICGGESRYTVLQTKVGLKKGSTLNERLKIEPHSQTYKEVNDEEAVDTPYFMTPESSIKRTLLQNYKLTFAKELLDHYPYHSRECTAKLVLRASGRSYGGMSHTRTRTLLGCAGGVGVGEIDNMAVTGRVEDYIHNQSTPSELDRVIQLFIQSNLWHH</sequence>
<dbReference type="PROSITE" id="PS50053">
    <property type="entry name" value="UBIQUITIN_2"/>
    <property type="match status" value="1"/>
</dbReference>
<dbReference type="OrthoDB" id="428577at2759"/>
<dbReference type="Proteomes" id="UP000016924">
    <property type="component" value="Unassembled WGS sequence"/>
</dbReference>
<dbReference type="HOGENOM" id="CLU_009171_0_0_1"/>
<dbReference type="InterPro" id="IPR000626">
    <property type="entry name" value="Ubiquitin-like_dom"/>
</dbReference>
<dbReference type="PRINTS" id="PR00348">
    <property type="entry name" value="UBIQUITIN"/>
</dbReference>
<dbReference type="GeneID" id="19904102"/>
<dbReference type="Gene3D" id="3.10.20.90">
    <property type="entry name" value="Phosphatidylinositol 3-kinase Catalytic Subunit, Chain A, domain 1"/>
    <property type="match status" value="1"/>
</dbReference>
<organism evidence="2 3">
    <name type="scientific">Coniosporium apollinis (strain CBS 100218)</name>
    <name type="common">Rock-inhabiting black yeast</name>
    <dbReference type="NCBI Taxonomy" id="1168221"/>
    <lineage>
        <taxon>Eukaryota</taxon>
        <taxon>Fungi</taxon>
        <taxon>Dikarya</taxon>
        <taxon>Ascomycota</taxon>
        <taxon>Pezizomycotina</taxon>
        <taxon>Dothideomycetes</taxon>
        <taxon>Dothideomycetes incertae sedis</taxon>
        <taxon>Coniosporium</taxon>
    </lineage>
</organism>
<dbReference type="InterPro" id="IPR029071">
    <property type="entry name" value="Ubiquitin-like_domsf"/>
</dbReference>
<dbReference type="SUPFAM" id="SSF54236">
    <property type="entry name" value="Ubiquitin-like"/>
    <property type="match status" value="1"/>
</dbReference>
<feature type="domain" description="Ubiquitin-like" evidence="1">
    <location>
        <begin position="1"/>
        <end position="73"/>
    </location>
</feature>
<dbReference type="STRING" id="1168221.R7Z0Q0"/>
<evidence type="ECO:0000313" key="3">
    <source>
        <dbReference type="Proteomes" id="UP000016924"/>
    </source>
</evidence>
<proteinExistence type="predicted"/>
<dbReference type="RefSeq" id="XP_007782965.1">
    <property type="nucleotide sequence ID" value="XM_007784775.1"/>
</dbReference>
<dbReference type="EMBL" id="JH767589">
    <property type="protein sequence ID" value="EON67648.1"/>
    <property type="molecule type" value="Genomic_DNA"/>
</dbReference>
<dbReference type="AlphaFoldDB" id="R7Z0Q0"/>
<protein>
    <recommendedName>
        <fullName evidence="1">Ubiquitin-like domain-containing protein</fullName>
    </recommendedName>
</protein>
<dbReference type="Pfam" id="PF00240">
    <property type="entry name" value="ubiquitin"/>
    <property type="match status" value="1"/>
</dbReference>
<dbReference type="InterPro" id="IPR050158">
    <property type="entry name" value="Ubiquitin_ubiquitin-like"/>
</dbReference>
<name>R7Z0Q0_CONA1</name>
<evidence type="ECO:0000259" key="1">
    <source>
        <dbReference type="PROSITE" id="PS50053"/>
    </source>
</evidence>
<dbReference type="eggNOG" id="KOG0003">
    <property type="taxonomic scope" value="Eukaryota"/>
</dbReference>
<evidence type="ECO:0000313" key="2">
    <source>
        <dbReference type="EMBL" id="EON67648.1"/>
    </source>
</evidence>
<dbReference type="PANTHER" id="PTHR10666">
    <property type="entry name" value="UBIQUITIN"/>
    <property type="match status" value="1"/>
</dbReference>
<accession>R7Z0Q0</accession>
<reference evidence="3" key="1">
    <citation type="submission" date="2012-06" db="EMBL/GenBank/DDBJ databases">
        <title>The genome sequence of Coniosporium apollinis CBS 100218.</title>
        <authorList>
            <consortium name="The Broad Institute Genome Sequencing Platform"/>
            <person name="Cuomo C."/>
            <person name="Gorbushina A."/>
            <person name="Noack S."/>
            <person name="Walker B."/>
            <person name="Young S.K."/>
            <person name="Zeng Q."/>
            <person name="Gargeya S."/>
            <person name="Fitzgerald M."/>
            <person name="Haas B."/>
            <person name="Abouelleil A."/>
            <person name="Alvarado L."/>
            <person name="Arachchi H.M."/>
            <person name="Berlin A.M."/>
            <person name="Chapman S.B."/>
            <person name="Goldberg J."/>
            <person name="Griggs A."/>
            <person name="Gujja S."/>
            <person name="Hansen M."/>
            <person name="Howarth C."/>
            <person name="Imamovic A."/>
            <person name="Larimer J."/>
            <person name="McCowan C."/>
            <person name="Montmayeur A."/>
            <person name="Murphy C."/>
            <person name="Neiman D."/>
            <person name="Pearson M."/>
            <person name="Priest M."/>
            <person name="Roberts A."/>
            <person name="Saif S."/>
            <person name="Shea T."/>
            <person name="Sisk P."/>
            <person name="Sykes S."/>
            <person name="Wortman J."/>
            <person name="Nusbaum C."/>
            <person name="Birren B."/>
        </authorList>
    </citation>
    <scope>NUCLEOTIDE SEQUENCE [LARGE SCALE GENOMIC DNA]</scope>
    <source>
        <strain evidence="3">CBS 100218</strain>
    </source>
</reference>
<keyword evidence="3" id="KW-1185">Reference proteome</keyword>